<keyword evidence="29" id="KW-1185">Reference proteome</keyword>
<feature type="domain" description="Histidine kinase" evidence="23">
    <location>
        <begin position="836"/>
        <end position="1057"/>
    </location>
</feature>
<evidence type="ECO:0000256" key="9">
    <source>
        <dbReference type="ARBA" id="ARBA00022737"/>
    </source>
</evidence>
<dbReference type="GO" id="GO:0005886">
    <property type="term" value="C:plasma membrane"/>
    <property type="evidence" value="ECO:0007669"/>
    <property type="project" value="UniProtKB-SubCell"/>
</dbReference>
<evidence type="ECO:0000256" key="11">
    <source>
        <dbReference type="ARBA" id="ARBA00022777"/>
    </source>
</evidence>
<dbReference type="InterPro" id="IPR001789">
    <property type="entry name" value="Sig_transdc_resp-reg_receiver"/>
</dbReference>
<dbReference type="EMBL" id="BDOQ01000009">
    <property type="protein sequence ID" value="GBG14674.1"/>
    <property type="molecule type" value="Genomic_DNA"/>
</dbReference>
<dbReference type="PRINTS" id="PR00344">
    <property type="entry name" value="BCTRLSENSOR"/>
</dbReference>
<protein>
    <recommendedName>
        <fullName evidence="18">Sensory/regulatory protein RpfC</fullName>
        <ecNumber evidence="3">2.7.13.3</ecNumber>
    </recommendedName>
    <alternativeName>
        <fullName evidence="19">Virulence sensor protein BvgS</fullName>
    </alternativeName>
</protein>
<dbReference type="InterPro" id="IPR011006">
    <property type="entry name" value="CheY-like_superfamily"/>
</dbReference>
<dbReference type="SUPFAM" id="SSF55874">
    <property type="entry name" value="ATPase domain of HSP90 chaperone/DNA topoisomerase II/histidine kinase"/>
    <property type="match status" value="1"/>
</dbReference>
<feature type="transmembrane region" description="Helical" evidence="22">
    <location>
        <begin position="39"/>
        <end position="55"/>
    </location>
</feature>
<evidence type="ECO:0000256" key="2">
    <source>
        <dbReference type="ARBA" id="ARBA00004429"/>
    </source>
</evidence>
<feature type="domain" description="PAS" evidence="25">
    <location>
        <begin position="677"/>
        <end position="723"/>
    </location>
</feature>
<feature type="domain" description="PAC" evidence="26">
    <location>
        <begin position="766"/>
        <end position="818"/>
    </location>
</feature>
<feature type="transmembrane region" description="Helical" evidence="22">
    <location>
        <begin position="221"/>
        <end position="247"/>
    </location>
</feature>
<dbReference type="Gene3D" id="3.30.450.20">
    <property type="entry name" value="PAS domain"/>
    <property type="match status" value="4"/>
</dbReference>
<dbReference type="InterPro" id="IPR004358">
    <property type="entry name" value="Sig_transdc_His_kin-like_C"/>
</dbReference>
<keyword evidence="4" id="KW-1003">Cell membrane</keyword>
<reference evidence="28 29" key="1">
    <citation type="journal article" date="2018" name="Environ. Microbiol.">
        <title>Isolation and genomic characterization of Novimethylophilus kurashikiensis gen. nov. sp. nov., a new lanthanide-dependent methylotrophic species of Methylophilaceae.</title>
        <authorList>
            <person name="Lv H."/>
            <person name="Sahin N."/>
            <person name="Tani A."/>
        </authorList>
    </citation>
    <scope>NUCLEOTIDE SEQUENCE [LARGE SCALE GENOMIC DNA]</scope>
    <source>
        <strain evidence="28 29">La2-4</strain>
    </source>
</reference>
<evidence type="ECO:0000256" key="4">
    <source>
        <dbReference type="ARBA" id="ARBA00022475"/>
    </source>
</evidence>
<dbReference type="Pfam" id="PF08447">
    <property type="entry name" value="PAS_3"/>
    <property type="match status" value="1"/>
</dbReference>
<evidence type="ECO:0000256" key="8">
    <source>
        <dbReference type="ARBA" id="ARBA00022692"/>
    </source>
</evidence>
<keyword evidence="15 22" id="KW-0472">Membrane</keyword>
<dbReference type="SMART" id="SM00086">
    <property type="entry name" value="PAC"/>
    <property type="match status" value="4"/>
</dbReference>
<dbReference type="GO" id="GO:0005524">
    <property type="term" value="F:ATP binding"/>
    <property type="evidence" value="ECO:0007669"/>
    <property type="project" value="UniProtKB-KW"/>
</dbReference>
<dbReference type="InterPro" id="IPR003661">
    <property type="entry name" value="HisK_dim/P_dom"/>
</dbReference>
<evidence type="ECO:0000256" key="22">
    <source>
        <dbReference type="SAM" id="Phobius"/>
    </source>
</evidence>
<dbReference type="PROSITE" id="PS50110">
    <property type="entry name" value="RESPONSE_REGULATORY"/>
    <property type="match status" value="1"/>
</dbReference>
<dbReference type="SMART" id="SM00387">
    <property type="entry name" value="HATPase_c"/>
    <property type="match status" value="1"/>
</dbReference>
<feature type="domain" description="PAC" evidence="26">
    <location>
        <begin position="374"/>
        <end position="425"/>
    </location>
</feature>
<feature type="domain" description="PAC" evidence="26">
    <location>
        <begin position="500"/>
        <end position="552"/>
    </location>
</feature>
<feature type="transmembrane region" description="Helical" evidence="22">
    <location>
        <begin position="268"/>
        <end position="287"/>
    </location>
</feature>
<dbReference type="Gene3D" id="3.30.565.10">
    <property type="entry name" value="Histidine kinase-like ATPase, C-terminal domain"/>
    <property type="match status" value="1"/>
</dbReference>
<evidence type="ECO:0000256" key="20">
    <source>
        <dbReference type="PROSITE-ProRule" id="PRU00110"/>
    </source>
</evidence>
<evidence type="ECO:0000259" key="26">
    <source>
        <dbReference type="PROSITE" id="PS50113"/>
    </source>
</evidence>
<dbReference type="SMART" id="SM00073">
    <property type="entry name" value="HPT"/>
    <property type="match status" value="1"/>
</dbReference>
<feature type="transmembrane region" description="Helical" evidence="22">
    <location>
        <begin position="118"/>
        <end position="147"/>
    </location>
</feature>
<dbReference type="NCBIfam" id="TIGR00229">
    <property type="entry name" value="sensory_box"/>
    <property type="match status" value="3"/>
</dbReference>
<dbReference type="CDD" id="cd16922">
    <property type="entry name" value="HATPase_EvgS-ArcB-TorS-like"/>
    <property type="match status" value="1"/>
</dbReference>
<evidence type="ECO:0000313" key="29">
    <source>
        <dbReference type="Proteomes" id="UP000245081"/>
    </source>
</evidence>
<dbReference type="Pfam" id="PF00512">
    <property type="entry name" value="HisKA"/>
    <property type="match status" value="1"/>
</dbReference>
<dbReference type="Pfam" id="PF13426">
    <property type="entry name" value="PAS_9"/>
    <property type="match status" value="2"/>
</dbReference>
<evidence type="ECO:0000256" key="12">
    <source>
        <dbReference type="ARBA" id="ARBA00022840"/>
    </source>
</evidence>
<dbReference type="PANTHER" id="PTHR45339">
    <property type="entry name" value="HYBRID SIGNAL TRANSDUCTION HISTIDINE KINASE J"/>
    <property type="match status" value="1"/>
</dbReference>
<keyword evidence="11 28" id="KW-0418">Kinase</keyword>
<comment type="catalytic activity">
    <reaction evidence="1">
        <text>ATP + protein L-histidine = ADP + protein N-phospho-L-histidine.</text>
        <dbReference type="EC" id="2.7.13.3"/>
    </reaction>
</comment>
<evidence type="ECO:0000256" key="7">
    <source>
        <dbReference type="ARBA" id="ARBA00022679"/>
    </source>
</evidence>
<sequence length="1327" mass="147086">MPQRIFKMNRRSLARTAGWTLVSCLLALFSMAVSRAGQNIAFLWLPNVVMFAVLLSHPMREWRRLATAGGVGIGVANLIYGDALAFSLGMALANMLEFTLGARLAARLTHIGYGKLKFITALQLLGIYSAVAIPVSAVFGSTIVWVYLGQPWVGAFAHWFLGDLVGVALILLPAVMLLHGRLDYSIHSRKGVLTWAAIALILPSSWFAFRYTHFPMINITVLLSFTAFVVGGLRVAVIGNTVLMLMGTGLMMGWVQLPQNVISAGANGVWLICAMGALFSTLIGITADELREKNLLLTASEARFYDAMEFAASGFALGDFSGRIYEVNNAFCRILGYRREELIGLSTRDITYPDDLEVSLIYLRRLQAGEIDVYQFDKRYIHKNGQPVWAEVKVSLLKSAAGRPSVIVQIEDITARREQQQKILQLSERLSLATQAGEIGIWDLDLQTHQLVWDEYLYGIYDIDPSEPLTYAIWRSRVHPDDLGPTEALLDKAIYQGIPFTTEFRVIDRKGQVRHIRSKATVTWDEHGQPLRMVGVNVDITAHKTAEILQDRAREELQTIIDQMPAMIGYWDTELRNRFGNQSYVEWFGKSPLEMRGQHIREVIGEKLYALNLPYMQAALRGERQQFERTIVDVSGRTRYSLASYLPDIRAGVVKGFYVFVADITPLKHAQTALAEVQSHLRAVIDSAAEFAILATDNAGTIQLFNKGAEQMLGYSAEELVGKFKPDVLHLPEEIVERRAVLSHEAGRTVSIDEVFVGRARLGESESREWTLVHKNGQHVPVRLVIAPMRDHTGEITGFVGIANDISAQRQARQALRQAKELAEQASQAKSDFVANMSHEIRTPMNAILGMSYLLDSTDLTDEQRDHLDMIRVSAQSLLAILDEILDFSKIEAGKMVLSPVDFDLDDVAHSVAGMMGFTAQQKGLQLTLDVDHDVPRHVHGDPQKLRQVLINLAGNAVKFTERGSIAIHIGVEASTHEEATLRFAISDTGIGMDADQAARLFKPFEQADSSITRRFGGTGLGLAISSRLVEMMGGRLEVESELGQGSIFFFSLPFPVVQGVSSNESLGDGLAGVPVRLEGARLLLVEDNRISQEVAAKILRKSGAEVEIAENGSDALDRLRTNPGYDVILMDIQMPELDGYSAARLIRDELALQTPIIAMTAGVTPSEREQCTSAGMNDFIAKPFDVHEMLLKIRRLLNPNIEKSLSSPSPVIDEVAHVFDAEDFLRMLDGDTSFCGDLIRQFVTNTQDSLDLIRRACDNKTPEDALRVLHTLKGTADTLRAKRLARVAAEAEAALKQGSEAELERVEYIFDETRREMEAWLSTVSA</sequence>
<evidence type="ECO:0000259" key="24">
    <source>
        <dbReference type="PROSITE" id="PS50110"/>
    </source>
</evidence>
<keyword evidence="10" id="KW-0547">Nucleotide-binding</keyword>
<dbReference type="CDD" id="cd17546">
    <property type="entry name" value="REC_hyHK_CKI1_RcsC-like"/>
    <property type="match status" value="1"/>
</dbReference>
<evidence type="ECO:0000256" key="1">
    <source>
        <dbReference type="ARBA" id="ARBA00000085"/>
    </source>
</evidence>
<keyword evidence="9" id="KW-0677">Repeat</keyword>
<evidence type="ECO:0000256" key="6">
    <source>
        <dbReference type="ARBA" id="ARBA00022553"/>
    </source>
</evidence>
<dbReference type="InterPro" id="IPR035965">
    <property type="entry name" value="PAS-like_dom_sf"/>
</dbReference>
<dbReference type="Pfam" id="PF00072">
    <property type="entry name" value="Response_reg"/>
    <property type="match status" value="1"/>
</dbReference>
<dbReference type="EC" id="2.7.13.3" evidence="3"/>
<keyword evidence="8 22" id="KW-0812">Transmembrane</keyword>
<dbReference type="FunFam" id="2.10.70.100:FF:000001">
    <property type="entry name" value="Sensory transduction histidine kinase"/>
    <property type="match status" value="1"/>
</dbReference>
<dbReference type="SUPFAM" id="SSF47384">
    <property type="entry name" value="Homodimeric domain of signal transducing histidine kinase"/>
    <property type="match status" value="1"/>
</dbReference>
<dbReference type="InterPro" id="IPR013655">
    <property type="entry name" value="PAS_fold_3"/>
</dbReference>
<dbReference type="PROSITE" id="PS50113">
    <property type="entry name" value="PAC"/>
    <property type="match status" value="3"/>
</dbReference>
<keyword evidence="7" id="KW-0808">Transferase</keyword>
<evidence type="ECO:0000256" key="17">
    <source>
        <dbReference type="ARBA" id="ARBA00064003"/>
    </source>
</evidence>
<comment type="function">
    <text evidence="16">Member of the two-component regulatory system BvgS/BvgA. Phosphorylates BvgA via a four-step phosphorelay in response to environmental signals.</text>
</comment>
<dbReference type="Gene3D" id="2.10.70.100">
    <property type="match status" value="1"/>
</dbReference>
<dbReference type="PROSITE" id="PS50894">
    <property type="entry name" value="HPT"/>
    <property type="match status" value="1"/>
</dbReference>
<accession>A0A2R5FDQ6</accession>
<dbReference type="PANTHER" id="PTHR45339:SF1">
    <property type="entry name" value="HYBRID SIGNAL TRANSDUCTION HISTIDINE KINASE J"/>
    <property type="match status" value="1"/>
</dbReference>
<feature type="transmembrane region" description="Helical" evidence="22">
    <location>
        <begin position="192"/>
        <end position="209"/>
    </location>
</feature>
<evidence type="ECO:0000256" key="13">
    <source>
        <dbReference type="ARBA" id="ARBA00022989"/>
    </source>
</evidence>
<evidence type="ECO:0000256" key="18">
    <source>
        <dbReference type="ARBA" id="ARBA00068150"/>
    </source>
</evidence>
<keyword evidence="14" id="KW-0902">Two-component regulatory system</keyword>
<feature type="modified residue" description="4-aspartylphosphate" evidence="21">
    <location>
        <position position="1132"/>
    </location>
</feature>
<dbReference type="Gene3D" id="3.40.50.2300">
    <property type="match status" value="1"/>
</dbReference>
<dbReference type="InterPro" id="IPR005467">
    <property type="entry name" value="His_kinase_dom"/>
</dbReference>
<keyword evidence="12" id="KW-0067">ATP-binding</keyword>
<comment type="subcellular location">
    <subcellularLocation>
        <location evidence="2">Cell inner membrane</location>
        <topology evidence="2">Multi-pass membrane protein</topology>
    </subcellularLocation>
</comment>
<dbReference type="InterPro" id="IPR013656">
    <property type="entry name" value="PAS_4"/>
</dbReference>
<dbReference type="SUPFAM" id="SSF47226">
    <property type="entry name" value="Histidine-containing phosphotransfer domain, HPT domain"/>
    <property type="match status" value="1"/>
</dbReference>
<name>A0A2R5FDQ6_9PROT</name>
<evidence type="ECO:0000256" key="3">
    <source>
        <dbReference type="ARBA" id="ARBA00012438"/>
    </source>
</evidence>
<dbReference type="SUPFAM" id="SSF52172">
    <property type="entry name" value="CheY-like"/>
    <property type="match status" value="1"/>
</dbReference>
<keyword evidence="5" id="KW-0997">Cell inner membrane</keyword>
<dbReference type="InterPro" id="IPR008207">
    <property type="entry name" value="Sig_transdc_His_kin_Hpt_dom"/>
</dbReference>
<dbReference type="FunFam" id="3.30.565.10:FF:000010">
    <property type="entry name" value="Sensor histidine kinase RcsC"/>
    <property type="match status" value="1"/>
</dbReference>
<dbReference type="InterPro" id="IPR036097">
    <property type="entry name" value="HisK_dim/P_sf"/>
</dbReference>
<comment type="subunit">
    <text evidence="17">At low DSF concentrations, interacts with RpfF.</text>
</comment>
<proteinExistence type="predicted"/>
<dbReference type="Pfam" id="PF02518">
    <property type="entry name" value="HATPase_c"/>
    <property type="match status" value="1"/>
</dbReference>
<dbReference type="FunFam" id="1.10.287.130:FF:000002">
    <property type="entry name" value="Two-component osmosensing histidine kinase"/>
    <property type="match status" value="1"/>
</dbReference>
<keyword evidence="13 22" id="KW-1133">Transmembrane helix</keyword>
<dbReference type="SMART" id="SM00091">
    <property type="entry name" value="PAS"/>
    <property type="match status" value="4"/>
</dbReference>
<dbReference type="Pfam" id="PF01627">
    <property type="entry name" value="Hpt"/>
    <property type="match status" value="1"/>
</dbReference>
<dbReference type="CDD" id="cd00130">
    <property type="entry name" value="PAS"/>
    <property type="match status" value="4"/>
</dbReference>
<feature type="transmembrane region" description="Helical" evidence="22">
    <location>
        <begin position="159"/>
        <end position="180"/>
    </location>
</feature>
<evidence type="ECO:0000259" key="25">
    <source>
        <dbReference type="PROSITE" id="PS50112"/>
    </source>
</evidence>
<dbReference type="InterPro" id="IPR000700">
    <property type="entry name" value="PAS-assoc_C"/>
</dbReference>
<evidence type="ECO:0000256" key="10">
    <source>
        <dbReference type="ARBA" id="ARBA00022741"/>
    </source>
</evidence>
<dbReference type="Gene3D" id="1.20.120.160">
    <property type="entry name" value="HPT domain"/>
    <property type="match status" value="1"/>
</dbReference>
<comment type="caution">
    <text evidence="28">The sequence shown here is derived from an EMBL/GenBank/DDBJ whole genome shotgun (WGS) entry which is preliminary data.</text>
</comment>
<dbReference type="InterPro" id="IPR036890">
    <property type="entry name" value="HATPase_C_sf"/>
</dbReference>
<dbReference type="InterPro" id="IPR036641">
    <property type="entry name" value="HPT_dom_sf"/>
</dbReference>
<evidence type="ECO:0000256" key="19">
    <source>
        <dbReference type="ARBA" id="ARBA00070152"/>
    </source>
</evidence>
<dbReference type="PROSITE" id="PS50109">
    <property type="entry name" value="HIS_KIN"/>
    <property type="match status" value="1"/>
</dbReference>
<dbReference type="InterPro" id="IPR001610">
    <property type="entry name" value="PAC"/>
</dbReference>
<evidence type="ECO:0000256" key="21">
    <source>
        <dbReference type="PROSITE-ProRule" id="PRU00169"/>
    </source>
</evidence>
<feature type="domain" description="Response regulatory" evidence="24">
    <location>
        <begin position="1082"/>
        <end position="1198"/>
    </location>
</feature>
<dbReference type="SMART" id="SM00448">
    <property type="entry name" value="REC"/>
    <property type="match status" value="1"/>
</dbReference>
<evidence type="ECO:0000256" key="16">
    <source>
        <dbReference type="ARBA" id="ARBA00058004"/>
    </source>
</evidence>
<dbReference type="GO" id="GO:0000155">
    <property type="term" value="F:phosphorelay sensor kinase activity"/>
    <property type="evidence" value="ECO:0007669"/>
    <property type="project" value="InterPro"/>
</dbReference>
<dbReference type="Proteomes" id="UP000245081">
    <property type="component" value="Unassembled WGS sequence"/>
</dbReference>
<evidence type="ECO:0000259" key="27">
    <source>
        <dbReference type="PROSITE" id="PS50894"/>
    </source>
</evidence>
<evidence type="ECO:0000256" key="5">
    <source>
        <dbReference type="ARBA" id="ARBA00022519"/>
    </source>
</evidence>
<gene>
    <name evidence="28" type="ORF">NMK_2274</name>
</gene>
<dbReference type="SMART" id="SM00388">
    <property type="entry name" value="HisKA"/>
    <property type="match status" value="1"/>
</dbReference>
<evidence type="ECO:0000313" key="28">
    <source>
        <dbReference type="EMBL" id="GBG14674.1"/>
    </source>
</evidence>
<feature type="modified residue" description="Phosphohistidine" evidence="20">
    <location>
        <position position="1271"/>
    </location>
</feature>
<feature type="domain" description="HPt" evidence="27">
    <location>
        <begin position="1232"/>
        <end position="1327"/>
    </location>
</feature>
<dbReference type="Gene3D" id="1.10.287.130">
    <property type="match status" value="1"/>
</dbReference>
<feature type="domain" description="PAS" evidence="25">
    <location>
        <begin position="300"/>
        <end position="370"/>
    </location>
</feature>
<feature type="transmembrane region" description="Helical" evidence="22">
    <location>
        <begin position="12"/>
        <end position="33"/>
    </location>
</feature>
<dbReference type="CDD" id="cd00082">
    <property type="entry name" value="HisKA"/>
    <property type="match status" value="1"/>
</dbReference>
<dbReference type="PROSITE" id="PS50112">
    <property type="entry name" value="PAS"/>
    <property type="match status" value="2"/>
</dbReference>
<dbReference type="InterPro" id="IPR000014">
    <property type="entry name" value="PAS"/>
</dbReference>
<keyword evidence="6 21" id="KW-0597">Phosphoprotein</keyword>
<dbReference type="Pfam" id="PF08448">
    <property type="entry name" value="PAS_4"/>
    <property type="match status" value="1"/>
</dbReference>
<dbReference type="InterPro" id="IPR003594">
    <property type="entry name" value="HATPase_dom"/>
</dbReference>
<organism evidence="28 29">
    <name type="scientific">Novimethylophilus kurashikiensis</name>
    <dbReference type="NCBI Taxonomy" id="1825523"/>
    <lineage>
        <taxon>Bacteria</taxon>
        <taxon>Pseudomonadati</taxon>
        <taxon>Pseudomonadota</taxon>
        <taxon>Betaproteobacteria</taxon>
        <taxon>Nitrosomonadales</taxon>
        <taxon>Methylophilaceae</taxon>
        <taxon>Novimethylophilus</taxon>
    </lineage>
</organism>
<evidence type="ECO:0000256" key="15">
    <source>
        <dbReference type="ARBA" id="ARBA00023136"/>
    </source>
</evidence>
<evidence type="ECO:0000256" key="14">
    <source>
        <dbReference type="ARBA" id="ARBA00023012"/>
    </source>
</evidence>
<evidence type="ECO:0000259" key="23">
    <source>
        <dbReference type="PROSITE" id="PS50109"/>
    </source>
</evidence>
<dbReference type="SUPFAM" id="SSF55785">
    <property type="entry name" value="PYP-like sensor domain (PAS domain)"/>
    <property type="match status" value="4"/>
</dbReference>